<protein>
    <recommendedName>
        <fullName evidence="4">ATP-grasp-modified RiPP</fullName>
    </recommendedName>
</protein>
<feature type="compositionally biased region" description="Pro residues" evidence="1">
    <location>
        <begin position="85"/>
        <end position="96"/>
    </location>
</feature>
<accession>A0A2A2CZR0</accession>
<evidence type="ECO:0000313" key="2">
    <source>
        <dbReference type="EMBL" id="PAU44744.1"/>
    </source>
</evidence>
<dbReference type="AlphaFoldDB" id="A0A2A2CZR0"/>
<reference evidence="2 3" key="1">
    <citation type="submission" date="2017-08" db="EMBL/GenBank/DDBJ databases">
        <title>Genome sequence of Streptomyces albireticuli NRRL B-1670.</title>
        <authorList>
            <person name="Graham D.E."/>
            <person name="Mahan K.M."/>
            <person name="Klingeman D.M."/>
            <person name="Hettich R.L."/>
            <person name="Parry R.J."/>
            <person name="Spain J.C."/>
        </authorList>
    </citation>
    <scope>NUCLEOTIDE SEQUENCE [LARGE SCALE GENOMIC DNA]</scope>
    <source>
        <strain evidence="2 3">NRRL B-1670</strain>
    </source>
</reference>
<organism evidence="2 3">
    <name type="scientific">Streptomyces albireticuli</name>
    <dbReference type="NCBI Taxonomy" id="1940"/>
    <lineage>
        <taxon>Bacteria</taxon>
        <taxon>Bacillati</taxon>
        <taxon>Actinomycetota</taxon>
        <taxon>Actinomycetes</taxon>
        <taxon>Kitasatosporales</taxon>
        <taxon>Streptomycetaceae</taxon>
        <taxon>Streptomyces</taxon>
    </lineage>
</organism>
<dbReference type="RefSeq" id="WP_095584659.1">
    <property type="nucleotide sequence ID" value="NZ_JAJQQQ010000002.1"/>
</dbReference>
<gene>
    <name evidence="2" type="ORF">CK936_33280</name>
</gene>
<comment type="caution">
    <text evidence="2">The sequence shown here is derived from an EMBL/GenBank/DDBJ whole genome shotgun (WGS) entry which is preliminary data.</text>
</comment>
<feature type="region of interest" description="Disordered" evidence="1">
    <location>
        <begin position="1"/>
        <end position="27"/>
    </location>
</feature>
<evidence type="ECO:0008006" key="4">
    <source>
        <dbReference type="Google" id="ProtNLM"/>
    </source>
</evidence>
<evidence type="ECO:0000313" key="3">
    <source>
        <dbReference type="Proteomes" id="UP000218944"/>
    </source>
</evidence>
<dbReference type="EMBL" id="NSJV01000632">
    <property type="protein sequence ID" value="PAU44744.1"/>
    <property type="molecule type" value="Genomic_DNA"/>
</dbReference>
<keyword evidence="3" id="KW-1185">Reference proteome</keyword>
<proteinExistence type="predicted"/>
<dbReference type="Proteomes" id="UP000218944">
    <property type="component" value="Unassembled WGS sequence"/>
</dbReference>
<sequence length="96" mass="10590">MTTVAHPRDAFPLTPEGGRLVRSDEPPTRTRPWILRFAHIPDATQATAKPPARYDDESQMSVALFDGPLPYMQTDTPTIPDGDPENPPPLDEGPKD</sequence>
<evidence type="ECO:0000256" key="1">
    <source>
        <dbReference type="SAM" id="MobiDB-lite"/>
    </source>
</evidence>
<name>A0A2A2CZR0_9ACTN</name>
<feature type="region of interest" description="Disordered" evidence="1">
    <location>
        <begin position="67"/>
        <end position="96"/>
    </location>
</feature>